<dbReference type="Proteomes" id="UP001642260">
    <property type="component" value="Unassembled WGS sequence"/>
</dbReference>
<feature type="compositionally biased region" description="Polar residues" evidence="1">
    <location>
        <begin position="21"/>
        <end position="30"/>
    </location>
</feature>
<evidence type="ECO:0000313" key="2">
    <source>
        <dbReference type="EMBL" id="CAH8358617.1"/>
    </source>
</evidence>
<dbReference type="EMBL" id="CAKOAT010251043">
    <property type="protein sequence ID" value="CAH8358617.1"/>
    <property type="molecule type" value="Genomic_DNA"/>
</dbReference>
<keyword evidence="3" id="KW-1185">Reference proteome</keyword>
<feature type="region of interest" description="Disordered" evidence="1">
    <location>
        <begin position="1"/>
        <end position="32"/>
    </location>
</feature>
<dbReference type="AlphaFoldDB" id="A0ABC8KJD8"/>
<evidence type="ECO:0000313" key="3">
    <source>
        <dbReference type="Proteomes" id="UP001642260"/>
    </source>
</evidence>
<evidence type="ECO:0000256" key="1">
    <source>
        <dbReference type="SAM" id="MobiDB-lite"/>
    </source>
</evidence>
<sequence length="131" mass="14405">MKKEGRQHGFVRTGMIHPSGFNPSPSNQFVNRLGSPPAFGVFTKVPSTPTNHSKFTGKYERAKYSNCHVLPATKSADKTKGRQKLKSTDWWVDGKLDRLTGSDASSASDILDTLCGEEYGGHHVYDDDADC</sequence>
<gene>
    <name evidence="2" type="ORF">ERUC_LOCUS24373</name>
</gene>
<dbReference type="PANTHER" id="PTHR34278">
    <property type="entry name" value="PROTEIN THI031, PUTATIVE-RELATED"/>
    <property type="match status" value="1"/>
</dbReference>
<dbReference type="PANTHER" id="PTHR34278:SF10">
    <property type="entry name" value="CALCIUM-BINDING SITE PROTEIN-RELATED"/>
    <property type="match status" value="1"/>
</dbReference>
<name>A0ABC8KJD8_ERUVS</name>
<reference evidence="2 3" key="1">
    <citation type="submission" date="2022-03" db="EMBL/GenBank/DDBJ databases">
        <authorList>
            <person name="Macdonald S."/>
            <person name="Ahmed S."/>
            <person name="Newling K."/>
        </authorList>
    </citation>
    <scope>NUCLEOTIDE SEQUENCE [LARGE SCALE GENOMIC DNA]</scope>
</reference>
<organism evidence="2 3">
    <name type="scientific">Eruca vesicaria subsp. sativa</name>
    <name type="common">Garden rocket</name>
    <name type="synonym">Eruca sativa</name>
    <dbReference type="NCBI Taxonomy" id="29727"/>
    <lineage>
        <taxon>Eukaryota</taxon>
        <taxon>Viridiplantae</taxon>
        <taxon>Streptophyta</taxon>
        <taxon>Embryophyta</taxon>
        <taxon>Tracheophyta</taxon>
        <taxon>Spermatophyta</taxon>
        <taxon>Magnoliopsida</taxon>
        <taxon>eudicotyledons</taxon>
        <taxon>Gunneridae</taxon>
        <taxon>Pentapetalae</taxon>
        <taxon>rosids</taxon>
        <taxon>malvids</taxon>
        <taxon>Brassicales</taxon>
        <taxon>Brassicaceae</taxon>
        <taxon>Brassiceae</taxon>
        <taxon>Eruca</taxon>
    </lineage>
</organism>
<proteinExistence type="predicted"/>
<comment type="caution">
    <text evidence="2">The sequence shown here is derived from an EMBL/GenBank/DDBJ whole genome shotgun (WGS) entry which is preliminary data.</text>
</comment>
<accession>A0ABC8KJD8</accession>
<protein>
    <submittedName>
        <fullName evidence="2">Uncharacterized protein</fullName>
    </submittedName>
</protein>